<dbReference type="AlphaFoldDB" id="A0A9D3YCW1"/>
<dbReference type="GO" id="GO:0006694">
    <property type="term" value="P:steroid biosynthetic process"/>
    <property type="evidence" value="ECO:0007669"/>
    <property type="project" value="InterPro"/>
</dbReference>
<keyword evidence="3" id="KW-1185">Reference proteome</keyword>
<dbReference type="EMBL" id="JAIWYP010000016">
    <property type="protein sequence ID" value="KAH3696194.1"/>
    <property type="molecule type" value="Genomic_DNA"/>
</dbReference>
<feature type="domain" description="3-beta hydroxysteroid dehydrogenase/isomerase" evidence="1">
    <location>
        <begin position="1"/>
        <end position="95"/>
    </location>
</feature>
<gene>
    <name evidence="2" type="ORF">DPMN_083659</name>
</gene>
<evidence type="ECO:0000313" key="2">
    <source>
        <dbReference type="EMBL" id="KAH3696194.1"/>
    </source>
</evidence>
<dbReference type="GO" id="GO:0016616">
    <property type="term" value="F:oxidoreductase activity, acting on the CH-OH group of donors, NAD or NADP as acceptor"/>
    <property type="evidence" value="ECO:0007669"/>
    <property type="project" value="InterPro"/>
</dbReference>
<evidence type="ECO:0000313" key="3">
    <source>
        <dbReference type="Proteomes" id="UP000828390"/>
    </source>
</evidence>
<dbReference type="InterPro" id="IPR036291">
    <property type="entry name" value="NAD(P)-bd_dom_sf"/>
</dbReference>
<name>A0A9D3YCW1_DREPO</name>
<sequence>MYGEGDPYYITSGLRNAAGSNGTLYRVGAMAAKFQPVYAGNTAWAFICADRALARKSSLGGQFYYIPDDTPIQSTFNFIKPFLEIRGFKLSTFSLPYGLVYYGLLGLEWIAKLLSPIYRITLPAESYSIRYINMDLYFSREKATRELGFQPIFFPKDAIARCLSYYRDVKL</sequence>
<organism evidence="2 3">
    <name type="scientific">Dreissena polymorpha</name>
    <name type="common">Zebra mussel</name>
    <name type="synonym">Mytilus polymorpha</name>
    <dbReference type="NCBI Taxonomy" id="45954"/>
    <lineage>
        <taxon>Eukaryota</taxon>
        <taxon>Metazoa</taxon>
        <taxon>Spiralia</taxon>
        <taxon>Lophotrochozoa</taxon>
        <taxon>Mollusca</taxon>
        <taxon>Bivalvia</taxon>
        <taxon>Autobranchia</taxon>
        <taxon>Heteroconchia</taxon>
        <taxon>Euheterodonta</taxon>
        <taxon>Imparidentia</taxon>
        <taxon>Neoheterodontei</taxon>
        <taxon>Myida</taxon>
        <taxon>Dreissenoidea</taxon>
        <taxon>Dreissenidae</taxon>
        <taxon>Dreissena</taxon>
    </lineage>
</organism>
<accession>A0A9D3YCW1</accession>
<dbReference type="Gene3D" id="3.40.50.720">
    <property type="entry name" value="NAD(P)-binding Rossmann-like Domain"/>
    <property type="match status" value="1"/>
</dbReference>
<dbReference type="Proteomes" id="UP000828390">
    <property type="component" value="Unassembled WGS sequence"/>
</dbReference>
<protein>
    <recommendedName>
        <fullName evidence="1">3-beta hydroxysteroid dehydrogenase/isomerase domain-containing protein</fullName>
    </recommendedName>
</protein>
<dbReference type="SUPFAM" id="SSF51735">
    <property type="entry name" value="NAD(P)-binding Rossmann-fold domains"/>
    <property type="match status" value="1"/>
</dbReference>
<dbReference type="Pfam" id="PF01073">
    <property type="entry name" value="3Beta_HSD"/>
    <property type="match status" value="1"/>
</dbReference>
<comment type="caution">
    <text evidence="2">The sequence shown here is derived from an EMBL/GenBank/DDBJ whole genome shotgun (WGS) entry which is preliminary data.</text>
</comment>
<dbReference type="InterPro" id="IPR002225">
    <property type="entry name" value="3Beta_OHSteriod_DH/Estase"/>
</dbReference>
<evidence type="ECO:0000259" key="1">
    <source>
        <dbReference type="Pfam" id="PF01073"/>
    </source>
</evidence>
<reference evidence="2" key="1">
    <citation type="journal article" date="2019" name="bioRxiv">
        <title>The Genome of the Zebra Mussel, Dreissena polymorpha: A Resource for Invasive Species Research.</title>
        <authorList>
            <person name="McCartney M.A."/>
            <person name="Auch B."/>
            <person name="Kono T."/>
            <person name="Mallez S."/>
            <person name="Zhang Y."/>
            <person name="Obille A."/>
            <person name="Becker A."/>
            <person name="Abrahante J.E."/>
            <person name="Garbe J."/>
            <person name="Badalamenti J.P."/>
            <person name="Herman A."/>
            <person name="Mangelson H."/>
            <person name="Liachko I."/>
            <person name="Sullivan S."/>
            <person name="Sone E.D."/>
            <person name="Koren S."/>
            <person name="Silverstein K.A.T."/>
            <person name="Beckman K.B."/>
            <person name="Gohl D.M."/>
        </authorList>
    </citation>
    <scope>NUCLEOTIDE SEQUENCE</scope>
    <source>
        <strain evidence="2">Duluth1</strain>
        <tissue evidence="2">Whole animal</tissue>
    </source>
</reference>
<proteinExistence type="predicted"/>
<reference evidence="2" key="2">
    <citation type="submission" date="2020-11" db="EMBL/GenBank/DDBJ databases">
        <authorList>
            <person name="McCartney M.A."/>
            <person name="Auch B."/>
            <person name="Kono T."/>
            <person name="Mallez S."/>
            <person name="Becker A."/>
            <person name="Gohl D.M."/>
            <person name="Silverstein K.A.T."/>
            <person name="Koren S."/>
            <person name="Bechman K.B."/>
            <person name="Herman A."/>
            <person name="Abrahante J.E."/>
            <person name="Garbe J."/>
        </authorList>
    </citation>
    <scope>NUCLEOTIDE SEQUENCE</scope>
    <source>
        <strain evidence="2">Duluth1</strain>
        <tissue evidence="2">Whole animal</tissue>
    </source>
</reference>